<evidence type="ECO:0000313" key="2">
    <source>
        <dbReference type="Proteomes" id="UP000251241"/>
    </source>
</evidence>
<dbReference type="Proteomes" id="UP000251241">
    <property type="component" value="Unassembled WGS sequence"/>
</dbReference>
<organism evidence="1 2">
    <name type="scientific">Sphingobacterium multivorum</name>
    <dbReference type="NCBI Taxonomy" id="28454"/>
    <lineage>
        <taxon>Bacteria</taxon>
        <taxon>Pseudomonadati</taxon>
        <taxon>Bacteroidota</taxon>
        <taxon>Sphingobacteriia</taxon>
        <taxon>Sphingobacteriales</taxon>
        <taxon>Sphingobacteriaceae</taxon>
        <taxon>Sphingobacterium</taxon>
    </lineage>
</organism>
<protein>
    <submittedName>
        <fullName evidence="1">Uncharacterized protein</fullName>
    </submittedName>
</protein>
<sequence length="200" mass="23312">MRFLIIGLIILIAYLMIRKKFNLFGFTEDMSRNLKSGFQLIEASSPVIQANLKKSVSNAMMGVVLILITVLLFMKIKIVLFLLPIAFFLLGYLFLFNNHFSKLKSQQIWYNAKTNEVFIEQLKGENYAFNMFKDIEAVQKIESIQTTKGLLYGYYRLKLKNKIVEIPYLVAENKPVNNLFFDTINQNFTITVQKRIFPII</sequence>
<dbReference type="EMBL" id="UAUU01000011">
    <property type="protein sequence ID" value="SPZ94733.1"/>
    <property type="molecule type" value="Genomic_DNA"/>
</dbReference>
<dbReference type="RefSeq" id="WP_112376355.1">
    <property type="nucleotide sequence ID" value="NZ_CP069793.1"/>
</dbReference>
<reference evidence="1 2" key="1">
    <citation type="submission" date="2018-06" db="EMBL/GenBank/DDBJ databases">
        <authorList>
            <consortium name="Pathogen Informatics"/>
            <person name="Doyle S."/>
        </authorList>
    </citation>
    <scope>NUCLEOTIDE SEQUENCE [LARGE SCALE GENOMIC DNA]</scope>
    <source>
        <strain evidence="1 2">NCTC11343</strain>
    </source>
</reference>
<gene>
    <name evidence="1" type="ORF">NCTC11343_05534</name>
</gene>
<accession>A0A2X2JSI4</accession>
<proteinExistence type="predicted"/>
<name>A0A2X2JSI4_SPHMU</name>
<evidence type="ECO:0000313" key="1">
    <source>
        <dbReference type="EMBL" id="SPZ94733.1"/>
    </source>
</evidence>
<dbReference type="AlphaFoldDB" id="A0A2X2JSI4"/>
<dbReference type="GeneID" id="97180307"/>